<accession>A0ABN1MEV1</accession>
<dbReference type="Pfam" id="PF13302">
    <property type="entry name" value="Acetyltransf_3"/>
    <property type="match status" value="1"/>
</dbReference>
<dbReference type="InterPro" id="IPR000182">
    <property type="entry name" value="GNAT_dom"/>
</dbReference>
<dbReference type="PROSITE" id="PS51186">
    <property type="entry name" value="GNAT"/>
    <property type="match status" value="1"/>
</dbReference>
<dbReference type="Proteomes" id="UP001500507">
    <property type="component" value="Unassembled WGS sequence"/>
</dbReference>
<protein>
    <submittedName>
        <fullName evidence="2">GNAT family N-acetyltransferase</fullName>
    </submittedName>
</protein>
<dbReference type="PANTHER" id="PTHR43415:SF3">
    <property type="entry name" value="GNAT-FAMILY ACETYLTRANSFERASE"/>
    <property type="match status" value="1"/>
</dbReference>
<reference evidence="2 3" key="1">
    <citation type="journal article" date="2019" name="Int. J. Syst. Evol. Microbiol.">
        <title>The Global Catalogue of Microorganisms (GCM) 10K type strain sequencing project: providing services to taxonomists for standard genome sequencing and annotation.</title>
        <authorList>
            <consortium name="The Broad Institute Genomics Platform"/>
            <consortium name="The Broad Institute Genome Sequencing Center for Infectious Disease"/>
            <person name="Wu L."/>
            <person name="Ma J."/>
        </authorList>
    </citation>
    <scope>NUCLEOTIDE SEQUENCE [LARGE SCALE GENOMIC DNA]</scope>
    <source>
        <strain evidence="2 3">JCM 16082</strain>
    </source>
</reference>
<dbReference type="Gene3D" id="3.40.630.30">
    <property type="match status" value="1"/>
</dbReference>
<evidence type="ECO:0000313" key="3">
    <source>
        <dbReference type="Proteomes" id="UP001500507"/>
    </source>
</evidence>
<dbReference type="SUPFAM" id="SSF55729">
    <property type="entry name" value="Acyl-CoA N-acyltransferases (Nat)"/>
    <property type="match status" value="1"/>
</dbReference>
<evidence type="ECO:0000259" key="1">
    <source>
        <dbReference type="PROSITE" id="PS51186"/>
    </source>
</evidence>
<name>A0ABN1MEV1_9FLAO</name>
<dbReference type="EMBL" id="BAAAFG010000005">
    <property type="protein sequence ID" value="GAA0871613.1"/>
    <property type="molecule type" value="Genomic_DNA"/>
</dbReference>
<gene>
    <name evidence="2" type="ORF">GCM10009117_07590</name>
</gene>
<comment type="caution">
    <text evidence="2">The sequence shown here is derived from an EMBL/GenBank/DDBJ whole genome shotgun (WGS) entry which is preliminary data.</text>
</comment>
<evidence type="ECO:0000313" key="2">
    <source>
        <dbReference type="EMBL" id="GAA0871613.1"/>
    </source>
</evidence>
<dbReference type="RefSeq" id="WP_343764095.1">
    <property type="nucleotide sequence ID" value="NZ_BAAAFG010000005.1"/>
</dbReference>
<sequence length="176" mass="20818">MVTLKNELVKLRALEPEDLEYLFSVENDEEFWEISHTNKPFSRKVLQQYLKNDHHDIYVVKQQRFVICSYQDDILGFIDLFDFNPKHKRAGVGILLVNKEDRGKGYGKQALTLVLNYCFERLDLHQVYANIAEDNHISRTLFKSCGFKEIGIKKDWNFHQGVYHNELIVQHIHHVS</sequence>
<dbReference type="CDD" id="cd04301">
    <property type="entry name" value="NAT_SF"/>
    <property type="match status" value="1"/>
</dbReference>
<dbReference type="PANTHER" id="PTHR43415">
    <property type="entry name" value="SPERMIDINE N(1)-ACETYLTRANSFERASE"/>
    <property type="match status" value="1"/>
</dbReference>
<dbReference type="InterPro" id="IPR016181">
    <property type="entry name" value="Acyl_CoA_acyltransferase"/>
</dbReference>
<feature type="domain" description="N-acetyltransferase" evidence="1">
    <location>
        <begin position="9"/>
        <end position="169"/>
    </location>
</feature>
<organism evidence="2 3">
    <name type="scientific">Gangjinia marincola</name>
    <dbReference type="NCBI Taxonomy" id="578463"/>
    <lineage>
        <taxon>Bacteria</taxon>
        <taxon>Pseudomonadati</taxon>
        <taxon>Bacteroidota</taxon>
        <taxon>Flavobacteriia</taxon>
        <taxon>Flavobacteriales</taxon>
        <taxon>Flavobacteriaceae</taxon>
        <taxon>Gangjinia</taxon>
    </lineage>
</organism>
<proteinExistence type="predicted"/>
<keyword evidence="3" id="KW-1185">Reference proteome</keyword>